<gene>
    <name evidence="3" type="ORF">MACH21_02140</name>
</gene>
<reference evidence="3 4" key="1">
    <citation type="submission" date="2023-01" db="EMBL/GenBank/DDBJ databases">
        <title>Complete genome sequence of Roseicyclus marinus strain Dej080120_10.</title>
        <authorList>
            <person name="Ueki S."/>
            <person name="Maruyama F."/>
        </authorList>
    </citation>
    <scope>NUCLEOTIDE SEQUENCE [LARGE SCALE GENOMIC DNA]</scope>
    <source>
        <strain evidence="3 4">Dej080120_10</strain>
    </source>
</reference>
<keyword evidence="1" id="KW-0472">Membrane</keyword>
<sequence length="169" mass="18620">MAARLLDVAFAGLLFLLSIYLWIEADGFPTSRRFAQADADFWPKAVFGTMALITAIMVVRGLMGLRGPKDADTQAFVMTSENWVSVARVGAMAGLILAFYFALQIVGFPIATITFLFLASFVIPYPNHAIRVAFALGFTVALVLFFTKALQLPLPRGTGVFYEFNVLFY</sequence>
<feature type="transmembrane region" description="Helical" evidence="1">
    <location>
        <begin position="97"/>
        <end position="123"/>
    </location>
</feature>
<evidence type="ECO:0000256" key="1">
    <source>
        <dbReference type="SAM" id="Phobius"/>
    </source>
</evidence>
<evidence type="ECO:0000313" key="3">
    <source>
        <dbReference type="EMBL" id="BDW84037.1"/>
    </source>
</evidence>
<organism evidence="3 4">
    <name type="scientific">Roseicyclus marinus</name>
    <dbReference type="NCBI Taxonomy" id="2161673"/>
    <lineage>
        <taxon>Bacteria</taxon>
        <taxon>Pseudomonadati</taxon>
        <taxon>Pseudomonadota</taxon>
        <taxon>Alphaproteobacteria</taxon>
        <taxon>Rhodobacterales</taxon>
        <taxon>Roseobacteraceae</taxon>
        <taxon>Roseicyclus</taxon>
    </lineage>
</organism>
<dbReference type="RefSeq" id="WP_338273551.1">
    <property type="nucleotide sequence ID" value="NZ_AP027266.1"/>
</dbReference>
<dbReference type="EMBL" id="AP027266">
    <property type="protein sequence ID" value="BDW84037.1"/>
    <property type="molecule type" value="Genomic_DNA"/>
</dbReference>
<feature type="transmembrane region" description="Helical" evidence="1">
    <location>
        <begin position="129"/>
        <end position="147"/>
    </location>
</feature>
<accession>A0AA48H5G8</accession>
<name>A0AA48H5G8_9RHOB</name>
<keyword evidence="1" id="KW-0812">Transmembrane</keyword>
<keyword evidence="1" id="KW-1133">Transmembrane helix</keyword>
<dbReference type="KEGG" id="rmai:MACH21_02140"/>
<feature type="transmembrane region" description="Helical" evidence="1">
    <location>
        <begin position="41"/>
        <end position="59"/>
    </location>
</feature>
<evidence type="ECO:0000313" key="4">
    <source>
        <dbReference type="Proteomes" id="UP001337723"/>
    </source>
</evidence>
<feature type="domain" description="DUF1468" evidence="2">
    <location>
        <begin position="10"/>
        <end position="155"/>
    </location>
</feature>
<proteinExistence type="predicted"/>
<dbReference type="InterPro" id="IPR009936">
    <property type="entry name" value="DUF1468"/>
</dbReference>
<dbReference type="AlphaFoldDB" id="A0AA48H5G8"/>
<keyword evidence="4" id="KW-1185">Reference proteome</keyword>
<protein>
    <recommendedName>
        <fullName evidence="2">DUF1468 domain-containing protein</fullName>
    </recommendedName>
</protein>
<dbReference type="Pfam" id="PF07331">
    <property type="entry name" value="TctB"/>
    <property type="match status" value="1"/>
</dbReference>
<evidence type="ECO:0000259" key="2">
    <source>
        <dbReference type="Pfam" id="PF07331"/>
    </source>
</evidence>
<dbReference type="Proteomes" id="UP001337723">
    <property type="component" value="Chromosome"/>
</dbReference>